<evidence type="ECO:0000256" key="8">
    <source>
        <dbReference type="SAM" id="MobiDB-lite"/>
    </source>
</evidence>
<feature type="region of interest" description="Disordered" evidence="8">
    <location>
        <begin position="344"/>
        <end position="378"/>
    </location>
</feature>
<feature type="region of interest" description="Disordered" evidence="8">
    <location>
        <begin position="24"/>
        <end position="52"/>
    </location>
</feature>
<keyword evidence="5" id="KW-0496">Mitochondrion</keyword>
<keyword evidence="6" id="KW-0687">Ribonucleoprotein</keyword>
<dbReference type="STRING" id="246404.A0A507FMI6"/>
<evidence type="ECO:0000256" key="6">
    <source>
        <dbReference type="ARBA" id="ARBA00023274"/>
    </source>
</evidence>
<organism evidence="9 10">
    <name type="scientific">Chytriomyces confervae</name>
    <dbReference type="NCBI Taxonomy" id="246404"/>
    <lineage>
        <taxon>Eukaryota</taxon>
        <taxon>Fungi</taxon>
        <taxon>Fungi incertae sedis</taxon>
        <taxon>Chytridiomycota</taxon>
        <taxon>Chytridiomycota incertae sedis</taxon>
        <taxon>Chytridiomycetes</taxon>
        <taxon>Chytridiales</taxon>
        <taxon>Chytriomycetaceae</taxon>
        <taxon>Chytriomyces</taxon>
    </lineage>
</organism>
<evidence type="ECO:0000256" key="7">
    <source>
        <dbReference type="ARBA" id="ARBA00035140"/>
    </source>
</evidence>
<reference evidence="9 10" key="1">
    <citation type="journal article" date="2019" name="Sci. Rep.">
        <title>Comparative genomics of chytrid fungi reveal insights into the obligate biotrophic and pathogenic lifestyle of Synchytrium endobioticum.</title>
        <authorList>
            <person name="van de Vossenberg B.T.L.H."/>
            <person name="Warris S."/>
            <person name="Nguyen H.D.T."/>
            <person name="van Gent-Pelzer M.P.E."/>
            <person name="Joly D.L."/>
            <person name="van de Geest H.C."/>
            <person name="Bonants P.J.M."/>
            <person name="Smith D.S."/>
            <person name="Levesque C.A."/>
            <person name="van der Lee T.A.J."/>
        </authorList>
    </citation>
    <scope>NUCLEOTIDE SEQUENCE [LARGE SCALE GENOMIC DNA]</scope>
    <source>
        <strain evidence="9 10">CBS 675.73</strain>
    </source>
</reference>
<name>A0A507FMI6_9FUNG</name>
<dbReference type="AlphaFoldDB" id="A0A507FMI6"/>
<dbReference type="PANTHER" id="PTHR12810">
    <property type="entry name" value="MITOCHONDRIAL 28S RIBOSOMAL PROTEIN S29"/>
    <property type="match status" value="1"/>
</dbReference>
<dbReference type="Pfam" id="PF10236">
    <property type="entry name" value="DAP3"/>
    <property type="match status" value="1"/>
</dbReference>
<evidence type="ECO:0000256" key="5">
    <source>
        <dbReference type="ARBA" id="ARBA00023128"/>
    </source>
</evidence>
<keyword evidence="10" id="KW-1185">Reference proteome</keyword>
<comment type="caution">
    <text evidence="9">The sequence shown here is derived from an EMBL/GenBank/DDBJ whole genome shotgun (WGS) entry which is preliminary data.</text>
</comment>
<evidence type="ECO:0000256" key="1">
    <source>
        <dbReference type="ARBA" id="ARBA00004173"/>
    </source>
</evidence>
<accession>A0A507FMI6</accession>
<evidence type="ECO:0000313" key="9">
    <source>
        <dbReference type="EMBL" id="TPX76648.1"/>
    </source>
</evidence>
<evidence type="ECO:0000256" key="3">
    <source>
        <dbReference type="ARBA" id="ARBA00022946"/>
    </source>
</evidence>
<keyword evidence="4" id="KW-0689">Ribosomal protein</keyword>
<keyword evidence="3" id="KW-0809">Transit peptide</keyword>
<evidence type="ECO:0000313" key="10">
    <source>
        <dbReference type="Proteomes" id="UP000320333"/>
    </source>
</evidence>
<evidence type="ECO:0000256" key="2">
    <source>
        <dbReference type="ARBA" id="ARBA00009863"/>
    </source>
</evidence>
<dbReference type="GO" id="GO:0005763">
    <property type="term" value="C:mitochondrial small ribosomal subunit"/>
    <property type="evidence" value="ECO:0007669"/>
    <property type="project" value="TreeGrafter"/>
</dbReference>
<evidence type="ECO:0000256" key="4">
    <source>
        <dbReference type="ARBA" id="ARBA00022980"/>
    </source>
</evidence>
<dbReference type="InterPro" id="IPR019368">
    <property type="entry name" value="Ribosomal_mS29"/>
</dbReference>
<proteinExistence type="inferred from homology"/>
<feature type="compositionally biased region" description="Low complexity" evidence="8">
    <location>
        <begin position="355"/>
        <end position="371"/>
    </location>
</feature>
<dbReference type="Proteomes" id="UP000320333">
    <property type="component" value="Unassembled WGS sequence"/>
</dbReference>
<comment type="subcellular location">
    <subcellularLocation>
        <location evidence="1">Mitochondrion</location>
    </subcellularLocation>
</comment>
<dbReference type="GO" id="GO:0003735">
    <property type="term" value="F:structural constituent of ribosome"/>
    <property type="evidence" value="ECO:0007669"/>
    <property type="project" value="TreeGrafter"/>
</dbReference>
<sequence length="461" mass="49227">MLRSANLTVAAISARRLLSSASVSATSPAPPATPAPTAASNPAAASTPSTSTDAVSEWTPALAVPEKLNSLFRLPSASNSIFTIKNSSASASQSIKKALASSLFLENMKSTVMLRDSWLSLLSLINSEVAKSESKMKIFLDGASGAGKSTYLTHVATHFKSFGFIVVHLPNVANWVSGLEPYAQSPDSPHFTQPAFTSTVLKQIHDVNAEVVVKGSYVFEETPFSGTLSELLSVGIESPSKAHKVLDSFISELLEHPENRPKVLFSFDQVNALYTTTSYNDTNSNPILSSQLELLRPFLRVMSTPVIPKGIVVCACDNTNTKIRSPFLSHLLQSIPQAITKDLQEYTPPTPKDLSPFSATQPSSISSQSSAVTNEKSPHAIVSETVSPALYDPFTFDSAAHPRGVLARYNVPGLQPGEAYALIEGLRKTGALQVSKVSDAFVVKAVMLTNGNAKALLNYCI</sequence>
<gene>
    <name evidence="9" type="ORF">CcCBS67573_g02118</name>
</gene>
<comment type="similarity">
    <text evidence="2">Belongs to the mitochondrion-specific ribosomal protein mS29 family.</text>
</comment>
<feature type="compositionally biased region" description="Low complexity" evidence="8">
    <location>
        <begin position="35"/>
        <end position="52"/>
    </location>
</feature>
<protein>
    <recommendedName>
        <fullName evidence="7">Small ribosomal subunit protein mS29</fullName>
    </recommendedName>
</protein>
<dbReference type="PANTHER" id="PTHR12810:SF0">
    <property type="entry name" value="SMALL RIBOSOMAL SUBUNIT PROTEIN MS29"/>
    <property type="match status" value="1"/>
</dbReference>
<dbReference type="EMBL" id="QEAP01000041">
    <property type="protein sequence ID" value="TPX76648.1"/>
    <property type="molecule type" value="Genomic_DNA"/>
</dbReference>
<dbReference type="InterPro" id="IPR027417">
    <property type="entry name" value="P-loop_NTPase"/>
</dbReference>
<dbReference type="OrthoDB" id="274828at2759"/>
<dbReference type="SUPFAM" id="SSF52540">
    <property type="entry name" value="P-loop containing nucleoside triphosphate hydrolases"/>
    <property type="match status" value="1"/>
</dbReference>